<dbReference type="FunFam" id="3.20.20.80:FF:000004">
    <property type="entry name" value="Beta-glucosidase 6-phospho-beta-glucosidase"/>
    <property type="match status" value="1"/>
</dbReference>
<dbReference type="PANTHER" id="PTHR10353:SF122">
    <property type="entry name" value="6-PHOSPHO-BETA-GLUCOSIDASE ASCB-RELATED"/>
    <property type="match status" value="1"/>
</dbReference>
<dbReference type="Proteomes" id="UP000033533">
    <property type="component" value="Unassembled WGS sequence"/>
</dbReference>
<protein>
    <submittedName>
        <fullName evidence="5">Beta-glucosidase/6-phospho-beta-glucosidase/beta-galactosidase</fullName>
    </submittedName>
</protein>
<evidence type="ECO:0000256" key="1">
    <source>
        <dbReference type="ARBA" id="ARBA00010838"/>
    </source>
</evidence>
<dbReference type="InterPro" id="IPR001360">
    <property type="entry name" value="Glyco_hydro_1"/>
</dbReference>
<dbReference type="GO" id="GO:0016052">
    <property type="term" value="P:carbohydrate catabolic process"/>
    <property type="evidence" value="ECO:0007669"/>
    <property type="project" value="TreeGrafter"/>
</dbReference>
<dbReference type="OrthoDB" id="1688691at2"/>
<dbReference type="InterPro" id="IPR017853">
    <property type="entry name" value="GH"/>
</dbReference>
<gene>
    <name evidence="5" type="ORF">JF76_15840</name>
</gene>
<name>A0A0F4L8G9_9LACO</name>
<dbReference type="RefSeq" id="WP_045928565.1">
    <property type="nucleotide sequence ID" value="NZ_JBHSZS010000026.1"/>
</dbReference>
<organism evidence="5 6">
    <name type="scientific">Lactobacillus kullabergensis</name>
    <dbReference type="NCBI Taxonomy" id="1218493"/>
    <lineage>
        <taxon>Bacteria</taxon>
        <taxon>Bacillati</taxon>
        <taxon>Bacillota</taxon>
        <taxon>Bacilli</taxon>
        <taxon>Lactobacillales</taxon>
        <taxon>Lactobacillaceae</taxon>
        <taxon>Lactobacillus</taxon>
    </lineage>
</organism>
<comment type="caution">
    <text evidence="5">The sequence shown here is derived from an EMBL/GenBank/DDBJ whole genome shotgun (WGS) entry which is preliminary data.</text>
</comment>
<keyword evidence="2" id="KW-0378">Hydrolase</keyword>
<dbReference type="Gene3D" id="3.20.20.80">
    <property type="entry name" value="Glycosidases"/>
    <property type="match status" value="1"/>
</dbReference>
<dbReference type="AlphaFoldDB" id="A0A0F4L8G9"/>
<dbReference type="Pfam" id="PF00232">
    <property type="entry name" value="Glyco_hydro_1"/>
    <property type="match status" value="1"/>
</dbReference>
<proteinExistence type="inferred from homology"/>
<dbReference type="PATRIC" id="fig|1218493.3.peg.1658"/>
<sequence length="458" mass="52470">MVKKVFPKNFLWGNSTSSMQTEGAVKEGGKGKSVYDTYRAKDGSSIWDTAIDEYHRYPEDLDLYANLGINCYRFQISWSRVNPLGDGDFNPEGIKFYSDLVDSLLARNIEPMICLYHFDMPLNLAQKYNGFSSRYVVNAFVRYGKKMIDIFGKRVKYWLTFNEQNLYFMPGAAKIAGKIKGDETIDDLYIISHNLMLAHAQIANYLHETTNDKIGGMLAYSEVYPASSMPKDILYARQIDEFLNKNLLDAFVLGHYSNEVVNFVQKNDIQTGVLPSDLAEVSKMKSDFIAFSYYQSSTISSTLVPEKTAPNYYFKFGGKENPFLPVNEWGWSIDPDGFRDVLTKTYNQYHVPLFPIENGIGLREKYDGKEIQDNQRIEYHKEHLRALEKAMNNDGVKVLGYLVWGLIDIPSSGGDMAKRYGMVYVNRTNTDLLDLKRIPKKSYWWFKKVISSNGASLN</sequence>
<evidence type="ECO:0000256" key="4">
    <source>
        <dbReference type="RuleBase" id="RU003690"/>
    </source>
</evidence>
<evidence type="ECO:0000256" key="2">
    <source>
        <dbReference type="ARBA" id="ARBA00022801"/>
    </source>
</evidence>
<comment type="similarity">
    <text evidence="1 4">Belongs to the glycosyl hydrolase 1 family.</text>
</comment>
<dbReference type="PANTHER" id="PTHR10353">
    <property type="entry name" value="GLYCOSYL HYDROLASE"/>
    <property type="match status" value="1"/>
</dbReference>
<dbReference type="STRING" id="1218493.JF76_15840"/>
<dbReference type="EMBL" id="JXBY01000025">
    <property type="protein sequence ID" value="KJY54559.1"/>
    <property type="molecule type" value="Genomic_DNA"/>
</dbReference>
<dbReference type="SUPFAM" id="SSF51445">
    <property type="entry name" value="(Trans)glycosidases"/>
    <property type="match status" value="1"/>
</dbReference>
<evidence type="ECO:0000313" key="6">
    <source>
        <dbReference type="Proteomes" id="UP000033533"/>
    </source>
</evidence>
<keyword evidence="3" id="KW-0326">Glycosidase</keyword>
<reference evidence="5 6" key="1">
    <citation type="submission" date="2014-12" db="EMBL/GenBank/DDBJ databases">
        <title>Comparative genomics of the lactic acid bacteria isolated from the honey bee gut.</title>
        <authorList>
            <person name="Ellegaard K.M."/>
            <person name="Tamarit D."/>
            <person name="Javelind E."/>
            <person name="Olofsson T."/>
            <person name="Andersson S.G."/>
            <person name="Vasquez A."/>
        </authorList>
    </citation>
    <scope>NUCLEOTIDE SEQUENCE [LARGE SCALE GENOMIC DNA]</scope>
    <source>
        <strain evidence="5 6">Biut2</strain>
    </source>
</reference>
<evidence type="ECO:0000313" key="5">
    <source>
        <dbReference type="EMBL" id="KJY54559.1"/>
    </source>
</evidence>
<dbReference type="GO" id="GO:0005829">
    <property type="term" value="C:cytosol"/>
    <property type="evidence" value="ECO:0007669"/>
    <property type="project" value="TreeGrafter"/>
</dbReference>
<dbReference type="HOGENOM" id="CLU_001859_0_2_9"/>
<dbReference type="PRINTS" id="PR00131">
    <property type="entry name" value="GLHYDRLASE1"/>
</dbReference>
<evidence type="ECO:0000256" key="3">
    <source>
        <dbReference type="ARBA" id="ARBA00023295"/>
    </source>
</evidence>
<dbReference type="GO" id="GO:0008422">
    <property type="term" value="F:beta-glucosidase activity"/>
    <property type="evidence" value="ECO:0007669"/>
    <property type="project" value="TreeGrafter"/>
</dbReference>
<accession>A0A0F4L8G9</accession>